<feature type="domain" description="Histidine kinase" evidence="19">
    <location>
        <begin position="593"/>
        <end position="805"/>
    </location>
</feature>
<evidence type="ECO:0000256" key="4">
    <source>
        <dbReference type="ARBA" id="ARBA00022475"/>
    </source>
</evidence>
<dbReference type="SUPFAM" id="SSF47384">
    <property type="entry name" value="Homodimeric domain of signal transducing histidine kinase"/>
    <property type="match status" value="1"/>
</dbReference>
<keyword evidence="7 18" id="KW-0812">Transmembrane</keyword>
<dbReference type="SUPFAM" id="SSF55874">
    <property type="entry name" value="ATPase domain of HSP90 chaperone/DNA topoisomerase II/histidine kinase"/>
    <property type="match status" value="1"/>
</dbReference>
<evidence type="ECO:0000256" key="3">
    <source>
        <dbReference type="ARBA" id="ARBA00012438"/>
    </source>
</evidence>
<evidence type="ECO:0000259" key="20">
    <source>
        <dbReference type="PROSITE" id="PS50110"/>
    </source>
</evidence>
<dbReference type="PRINTS" id="PR00344">
    <property type="entry name" value="BCTRLSENSOR"/>
</dbReference>
<dbReference type="InterPro" id="IPR005467">
    <property type="entry name" value="His_kinase_dom"/>
</dbReference>
<evidence type="ECO:0000256" key="14">
    <source>
        <dbReference type="ARBA" id="ARBA00058004"/>
    </source>
</evidence>
<keyword evidence="17" id="KW-0175">Coiled coil</keyword>
<evidence type="ECO:0000259" key="19">
    <source>
        <dbReference type="PROSITE" id="PS50109"/>
    </source>
</evidence>
<keyword evidence="8" id="KW-0547">Nucleotide-binding</keyword>
<evidence type="ECO:0000256" key="11">
    <source>
        <dbReference type="ARBA" id="ARBA00022989"/>
    </source>
</evidence>
<dbReference type="PROSITE" id="PS50110">
    <property type="entry name" value="RESPONSE_REGULATORY"/>
    <property type="match status" value="1"/>
</dbReference>
<dbReference type="SMART" id="SM00091">
    <property type="entry name" value="PAS"/>
    <property type="match status" value="2"/>
</dbReference>
<dbReference type="InterPro" id="IPR000014">
    <property type="entry name" value="PAS"/>
</dbReference>
<comment type="catalytic activity">
    <reaction evidence="1">
        <text>ATP + protein L-histidine = ADP + protein N-phospho-L-histidine.</text>
        <dbReference type="EC" id="2.7.13.3"/>
    </reaction>
</comment>
<evidence type="ECO:0000256" key="12">
    <source>
        <dbReference type="ARBA" id="ARBA00023012"/>
    </source>
</evidence>
<dbReference type="SMART" id="SM00387">
    <property type="entry name" value="HATPase_c"/>
    <property type="match status" value="1"/>
</dbReference>
<evidence type="ECO:0000256" key="2">
    <source>
        <dbReference type="ARBA" id="ARBA00004651"/>
    </source>
</evidence>
<keyword evidence="4" id="KW-1003">Cell membrane</keyword>
<gene>
    <name evidence="23" type="ORF">EZJ19_01260</name>
</gene>
<evidence type="ECO:0000256" key="8">
    <source>
        <dbReference type="ARBA" id="ARBA00022741"/>
    </source>
</evidence>
<dbReference type="FunFam" id="3.30.565.10:FF:000010">
    <property type="entry name" value="Sensor histidine kinase RcsC"/>
    <property type="match status" value="1"/>
</dbReference>
<dbReference type="FunFam" id="1.10.287.130:FF:000004">
    <property type="entry name" value="Ethylene receptor 1"/>
    <property type="match status" value="1"/>
</dbReference>
<organism evidence="23 24">
    <name type="scientific">Parasulfuritortus cantonensis</name>
    <dbReference type="NCBI Taxonomy" id="2528202"/>
    <lineage>
        <taxon>Bacteria</taxon>
        <taxon>Pseudomonadati</taxon>
        <taxon>Pseudomonadota</taxon>
        <taxon>Betaproteobacteria</taxon>
        <taxon>Nitrosomonadales</taxon>
        <taxon>Thiobacillaceae</taxon>
        <taxon>Parasulfuritortus</taxon>
    </lineage>
</organism>
<dbReference type="InterPro" id="IPR029151">
    <property type="entry name" value="Sensor-like_sf"/>
</dbReference>
<keyword evidence="6" id="KW-0808">Transferase</keyword>
<dbReference type="CDD" id="cd00130">
    <property type="entry name" value="PAS"/>
    <property type="match status" value="2"/>
</dbReference>
<dbReference type="CDD" id="cd00082">
    <property type="entry name" value="HisKA"/>
    <property type="match status" value="1"/>
</dbReference>
<dbReference type="Pfam" id="PF00512">
    <property type="entry name" value="HisKA"/>
    <property type="match status" value="1"/>
</dbReference>
<comment type="function">
    <text evidence="14">Member of the two-component regulatory system BvgS/BvgA. Phosphorylates BvgA via a four-step phosphorelay in response to environmental signals.</text>
</comment>
<dbReference type="Gene3D" id="1.10.287.130">
    <property type="match status" value="1"/>
</dbReference>
<dbReference type="AlphaFoldDB" id="A0A4R1BPV8"/>
<dbReference type="PANTHER" id="PTHR45339">
    <property type="entry name" value="HYBRID SIGNAL TRANSDUCTION HISTIDINE KINASE J"/>
    <property type="match status" value="1"/>
</dbReference>
<evidence type="ECO:0000256" key="9">
    <source>
        <dbReference type="ARBA" id="ARBA00022777"/>
    </source>
</evidence>
<keyword evidence="24" id="KW-1185">Reference proteome</keyword>
<dbReference type="InterPro" id="IPR013767">
    <property type="entry name" value="PAS_fold"/>
</dbReference>
<evidence type="ECO:0000256" key="6">
    <source>
        <dbReference type="ARBA" id="ARBA00022679"/>
    </source>
</evidence>
<accession>A0A4R1BPV8</accession>
<dbReference type="InterPro" id="IPR036097">
    <property type="entry name" value="HisK_dim/P_sf"/>
</dbReference>
<feature type="domain" description="Response regulatory" evidence="20">
    <location>
        <begin position="841"/>
        <end position="958"/>
    </location>
</feature>
<feature type="coiled-coil region" evidence="17">
    <location>
        <begin position="541"/>
        <end position="568"/>
    </location>
</feature>
<feature type="domain" description="PAC" evidence="22">
    <location>
        <begin position="383"/>
        <end position="435"/>
    </location>
</feature>
<keyword evidence="12" id="KW-0902">Two-component regulatory system</keyword>
<dbReference type="Gene3D" id="3.40.50.2300">
    <property type="match status" value="1"/>
</dbReference>
<dbReference type="SMART" id="SM00086">
    <property type="entry name" value="PAC"/>
    <property type="match status" value="2"/>
</dbReference>
<dbReference type="EC" id="2.7.13.3" evidence="3"/>
<keyword evidence="11 18" id="KW-1133">Transmembrane helix</keyword>
<dbReference type="Pfam" id="PF00989">
    <property type="entry name" value="PAS"/>
    <property type="match status" value="2"/>
</dbReference>
<dbReference type="PROSITE" id="PS50109">
    <property type="entry name" value="HIS_KIN"/>
    <property type="match status" value="1"/>
</dbReference>
<dbReference type="InterPro" id="IPR004358">
    <property type="entry name" value="Sig_transdc_His_kin-like_C"/>
</dbReference>
<dbReference type="InterPro" id="IPR011006">
    <property type="entry name" value="CheY-like_superfamily"/>
</dbReference>
<feature type="transmembrane region" description="Helical" evidence="18">
    <location>
        <begin position="279"/>
        <end position="301"/>
    </location>
</feature>
<proteinExistence type="predicted"/>
<evidence type="ECO:0000256" key="1">
    <source>
        <dbReference type="ARBA" id="ARBA00000085"/>
    </source>
</evidence>
<evidence type="ECO:0000259" key="21">
    <source>
        <dbReference type="PROSITE" id="PS50112"/>
    </source>
</evidence>
<dbReference type="SUPFAM" id="SSF55785">
    <property type="entry name" value="PYP-like sensor domain (PAS domain)"/>
    <property type="match status" value="2"/>
</dbReference>
<dbReference type="CDD" id="cd16922">
    <property type="entry name" value="HATPase_EvgS-ArcB-TorS-like"/>
    <property type="match status" value="1"/>
</dbReference>
<dbReference type="GO" id="GO:0005886">
    <property type="term" value="C:plasma membrane"/>
    <property type="evidence" value="ECO:0007669"/>
    <property type="project" value="UniProtKB-SubCell"/>
</dbReference>
<dbReference type="SMART" id="SM00388">
    <property type="entry name" value="HisKA"/>
    <property type="match status" value="1"/>
</dbReference>
<reference evidence="23 24" key="1">
    <citation type="submission" date="2019-03" db="EMBL/GenBank/DDBJ databases">
        <title>Genome sequence of Thiobacillaceae bacterium LSR1, a sulfur-oxidizing bacterium isolated from freshwater sediment.</title>
        <authorList>
            <person name="Li S."/>
        </authorList>
    </citation>
    <scope>NUCLEOTIDE SEQUENCE [LARGE SCALE GENOMIC DNA]</scope>
    <source>
        <strain evidence="23 24">LSR1</strain>
    </source>
</reference>
<dbReference type="GO" id="GO:0005524">
    <property type="term" value="F:ATP binding"/>
    <property type="evidence" value="ECO:0007669"/>
    <property type="project" value="UniProtKB-KW"/>
</dbReference>
<protein>
    <recommendedName>
        <fullName evidence="15">Virulence sensor protein BvgS</fullName>
        <ecNumber evidence="3">2.7.13.3</ecNumber>
    </recommendedName>
</protein>
<dbReference type="NCBIfam" id="TIGR00229">
    <property type="entry name" value="sensory_box"/>
    <property type="match status" value="2"/>
</dbReference>
<dbReference type="PROSITE" id="PS50112">
    <property type="entry name" value="PAS"/>
    <property type="match status" value="2"/>
</dbReference>
<dbReference type="InterPro" id="IPR035965">
    <property type="entry name" value="PAS-like_dom_sf"/>
</dbReference>
<dbReference type="Pfam" id="PF02518">
    <property type="entry name" value="HATPase_c"/>
    <property type="match status" value="1"/>
</dbReference>
<dbReference type="Gene3D" id="3.30.565.10">
    <property type="entry name" value="Histidine kinase-like ATPase, C-terminal domain"/>
    <property type="match status" value="1"/>
</dbReference>
<dbReference type="InterPro" id="IPR003661">
    <property type="entry name" value="HisK_dim/P_dom"/>
</dbReference>
<dbReference type="CDD" id="cd17546">
    <property type="entry name" value="REC_hyHK_CKI1_RcsC-like"/>
    <property type="match status" value="1"/>
</dbReference>
<sequence length="964" mass="106334">RLYEREYLTAERELANVAENVRESLGLLQAVPRSLAQLPDVEAALHKFGRLPTTDRAALRKHLLGQGDLVRLNALFDTVAAGHRADIVWLLNQAGDCIAASGAQAPDSLLAGRYADRLYFDQARAGRPGYQYAVGKVTGVPGLYYSYPVLAHGRFLGAVVVKRNVAAMARWIAQDEAFLADANGVVVVASDADFLYRTLPDNAIARLSGAERLHQYKRTDFAPLVQAPWRHARFKNLLRLGRMDEPMLLLARPLPEDALTVYMPRSLDELAHIDVERNWLFLLLVIGGGLLIFFTTAVGLLRSNEARVSSLLASTGEGVYGVDLSGACTFINPAALAMLGYVDEHTVIGRNMHDLIHYARADGSVCVAAQCPILGTLRGEGEHHVDTDVFWRADGTAVPVEYRSNAQRRDGLLVGAVVTFSDISERLRTEDQLRKLNRAVEQSPESIVITDLEARIVFVNESFLTATGYAREDVMSQNPRLLQSGQTPRTTYAELWAALTEGRPWQGEFINRRRDGSLYHEYAIVAPIRQPDGQVSHYLAVKQDITERKRIEAELDQYREHLEELVSRRTAELDAALARAEAASRAKSTFLANMSHEIRTPMNAILGLAHILATENASPRQTERLAKISASARHLLGILNDILDFSKIEAGRLTLEPHEFAVADLVGNLHSLLDAQVAARGLHFDVDLDGLPGRLVGDVTRLAQILLNYLGNAVKFTEHGRLSLRGRCLERNDSDLLVRFEVEDTGIGIPADKLARIFQPFEQADGSTTRLYGGTGLGLAICRRLAGMMGGETGVESEPGRGSLFWCTARLGVVAESDGRDTDATTASAAEQLRERYGDCRILVAEDDEINQEVTLYLLRDDAGLQVDVAENGAVAVDLAERNRYDLILLDLQMPVMDGLQAARTLRALPAYRDTPILAMTANAYDEDRRRCLEAGMNDHVAKPVEPDLLYATLLRWLPERPAA</sequence>
<evidence type="ECO:0000256" key="5">
    <source>
        <dbReference type="ARBA" id="ARBA00022553"/>
    </source>
</evidence>
<keyword evidence="5 16" id="KW-0597">Phosphoprotein</keyword>
<name>A0A4R1BPV8_9PROT</name>
<evidence type="ECO:0000256" key="16">
    <source>
        <dbReference type="PROSITE-ProRule" id="PRU00169"/>
    </source>
</evidence>
<evidence type="ECO:0000313" key="24">
    <source>
        <dbReference type="Proteomes" id="UP000295443"/>
    </source>
</evidence>
<evidence type="ECO:0000313" key="23">
    <source>
        <dbReference type="EMBL" id="TCJ19753.1"/>
    </source>
</evidence>
<evidence type="ECO:0000256" key="17">
    <source>
        <dbReference type="SAM" id="Coils"/>
    </source>
</evidence>
<comment type="caution">
    <text evidence="23">The sequence shown here is derived from an EMBL/GenBank/DDBJ whole genome shotgun (WGS) entry which is preliminary data.</text>
</comment>
<keyword evidence="9" id="KW-0418">Kinase</keyword>
<dbReference type="GO" id="GO:0006355">
    <property type="term" value="P:regulation of DNA-templated transcription"/>
    <property type="evidence" value="ECO:0007669"/>
    <property type="project" value="InterPro"/>
</dbReference>
<dbReference type="Pfam" id="PF00072">
    <property type="entry name" value="Response_reg"/>
    <property type="match status" value="1"/>
</dbReference>
<dbReference type="SUPFAM" id="SSF103190">
    <property type="entry name" value="Sensory domain-like"/>
    <property type="match status" value="1"/>
</dbReference>
<dbReference type="InterPro" id="IPR036890">
    <property type="entry name" value="HATPase_C_sf"/>
</dbReference>
<dbReference type="SMART" id="SM00448">
    <property type="entry name" value="REC"/>
    <property type="match status" value="1"/>
</dbReference>
<evidence type="ECO:0000256" key="18">
    <source>
        <dbReference type="SAM" id="Phobius"/>
    </source>
</evidence>
<feature type="domain" description="PAC" evidence="22">
    <location>
        <begin position="503"/>
        <end position="557"/>
    </location>
</feature>
<evidence type="ECO:0000256" key="10">
    <source>
        <dbReference type="ARBA" id="ARBA00022840"/>
    </source>
</evidence>
<dbReference type="InterPro" id="IPR001610">
    <property type="entry name" value="PAC"/>
</dbReference>
<dbReference type="PROSITE" id="PS50113">
    <property type="entry name" value="PAC"/>
    <property type="match status" value="2"/>
</dbReference>
<feature type="non-terminal residue" evidence="23">
    <location>
        <position position="1"/>
    </location>
</feature>
<dbReference type="Proteomes" id="UP000295443">
    <property type="component" value="Unassembled WGS sequence"/>
</dbReference>
<comment type="subcellular location">
    <subcellularLocation>
        <location evidence="2">Cell membrane</location>
        <topology evidence="2">Multi-pass membrane protein</topology>
    </subcellularLocation>
</comment>
<dbReference type="EMBL" id="SJZB01000006">
    <property type="protein sequence ID" value="TCJ19753.1"/>
    <property type="molecule type" value="Genomic_DNA"/>
</dbReference>
<keyword evidence="13 18" id="KW-0472">Membrane</keyword>
<dbReference type="InterPro" id="IPR000700">
    <property type="entry name" value="PAS-assoc_C"/>
</dbReference>
<dbReference type="Gene3D" id="3.30.450.20">
    <property type="entry name" value="PAS domain"/>
    <property type="match status" value="4"/>
</dbReference>
<evidence type="ECO:0000256" key="7">
    <source>
        <dbReference type="ARBA" id="ARBA00022692"/>
    </source>
</evidence>
<feature type="modified residue" description="4-aspartylphosphate" evidence="16">
    <location>
        <position position="891"/>
    </location>
</feature>
<dbReference type="PANTHER" id="PTHR45339:SF3">
    <property type="entry name" value="HISTIDINE KINASE"/>
    <property type="match status" value="1"/>
</dbReference>
<dbReference type="OrthoDB" id="8552871at2"/>
<dbReference type="InterPro" id="IPR001789">
    <property type="entry name" value="Sig_transdc_resp-reg_receiver"/>
</dbReference>
<evidence type="ECO:0000259" key="22">
    <source>
        <dbReference type="PROSITE" id="PS50113"/>
    </source>
</evidence>
<feature type="domain" description="PAS" evidence="21">
    <location>
        <begin position="432"/>
        <end position="478"/>
    </location>
</feature>
<evidence type="ECO:0000256" key="13">
    <source>
        <dbReference type="ARBA" id="ARBA00023136"/>
    </source>
</evidence>
<dbReference type="InterPro" id="IPR003594">
    <property type="entry name" value="HATPase_dom"/>
</dbReference>
<evidence type="ECO:0000256" key="15">
    <source>
        <dbReference type="ARBA" id="ARBA00070152"/>
    </source>
</evidence>
<dbReference type="RefSeq" id="WP_131444490.1">
    <property type="nucleotide sequence ID" value="NZ_SJZB01000006.1"/>
</dbReference>
<keyword evidence="10" id="KW-0067">ATP-binding</keyword>
<feature type="domain" description="PAS" evidence="21">
    <location>
        <begin position="304"/>
        <end position="357"/>
    </location>
</feature>
<dbReference type="GO" id="GO:0000155">
    <property type="term" value="F:phosphorelay sensor kinase activity"/>
    <property type="evidence" value="ECO:0007669"/>
    <property type="project" value="InterPro"/>
</dbReference>
<dbReference type="SUPFAM" id="SSF52172">
    <property type="entry name" value="CheY-like"/>
    <property type="match status" value="1"/>
</dbReference>